<reference evidence="1 2" key="1">
    <citation type="journal article" date="2018" name="Front. Plant Sci.">
        <title>Red Clover (Trifolium pratense) and Zigzag Clover (T. medium) - A Picture of Genomic Similarities and Differences.</title>
        <authorList>
            <person name="Dluhosova J."/>
            <person name="Istvanek J."/>
            <person name="Nedelnik J."/>
            <person name="Repkova J."/>
        </authorList>
    </citation>
    <scope>NUCLEOTIDE SEQUENCE [LARGE SCALE GENOMIC DNA]</scope>
    <source>
        <strain evidence="2">cv. 10/8</strain>
        <tissue evidence="1">Leaf</tissue>
    </source>
</reference>
<name>A0A392THG5_9FABA</name>
<keyword evidence="2" id="KW-1185">Reference proteome</keyword>
<evidence type="ECO:0000313" key="2">
    <source>
        <dbReference type="Proteomes" id="UP000265520"/>
    </source>
</evidence>
<protein>
    <submittedName>
        <fullName evidence="1">Uncharacterized protein</fullName>
    </submittedName>
</protein>
<comment type="caution">
    <text evidence="1">The sequence shown here is derived from an EMBL/GenBank/DDBJ whole genome shotgun (WGS) entry which is preliminary data.</text>
</comment>
<sequence length="46" mass="5233">MYKPCGIETTSIPFTNAYESESFDDGAKVSSKLFPFTWTMNSFIKD</sequence>
<dbReference type="AlphaFoldDB" id="A0A392THG5"/>
<proteinExistence type="predicted"/>
<dbReference type="EMBL" id="LXQA010581870">
    <property type="protein sequence ID" value="MCI60458.1"/>
    <property type="molecule type" value="Genomic_DNA"/>
</dbReference>
<accession>A0A392THG5</accession>
<evidence type="ECO:0000313" key="1">
    <source>
        <dbReference type="EMBL" id="MCI60458.1"/>
    </source>
</evidence>
<organism evidence="1 2">
    <name type="scientific">Trifolium medium</name>
    <dbReference type="NCBI Taxonomy" id="97028"/>
    <lineage>
        <taxon>Eukaryota</taxon>
        <taxon>Viridiplantae</taxon>
        <taxon>Streptophyta</taxon>
        <taxon>Embryophyta</taxon>
        <taxon>Tracheophyta</taxon>
        <taxon>Spermatophyta</taxon>
        <taxon>Magnoliopsida</taxon>
        <taxon>eudicotyledons</taxon>
        <taxon>Gunneridae</taxon>
        <taxon>Pentapetalae</taxon>
        <taxon>rosids</taxon>
        <taxon>fabids</taxon>
        <taxon>Fabales</taxon>
        <taxon>Fabaceae</taxon>
        <taxon>Papilionoideae</taxon>
        <taxon>50 kb inversion clade</taxon>
        <taxon>NPAAA clade</taxon>
        <taxon>Hologalegina</taxon>
        <taxon>IRL clade</taxon>
        <taxon>Trifolieae</taxon>
        <taxon>Trifolium</taxon>
    </lineage>
</organism>
<dbReference type="Proteomes" id="UP000265520">
    <property type="component" value="Unassembled WGS sequence"/>
</dbReference>
<feature type="non-terminal residue" evidence="1">
    <location>
        <position position="46"/>
    </location>
</feature>